<dbReference type="EMBL" id="BGZK01000916">
    <property type="protein sequence ID" value="GBP64985.1"/>
    <property type="molecule type" value="Genomic_DNA"/>
</dbReference>
<keyword evidence="2" id="KW-1185">Reference proteome</keyword>
<proteinExistence type="predicted"/>
<gene>
    <name evidence="1" type="ORF">EVAR_50669_1</name>
</gene>
<name>A0A4C1XRZ5_EUMVA</name>
<sequence length="90" mass="9934">MIIETINRVKGQDVNKKRWLFSKRWDDDPCRNFTANVHLTPPPNSCSRGGGFPVGSGVRGARVWGGGTGKPLSPAPPRCRFYLCHVIGEI</sequence>
<accession>A0A4C1XRZ5</accession>
<evidence type="ECO:0000313" key="2">
    <source>
        <dbReference type="Proteomes" id="UP000299102"/>
    </source>
</evidence>
<comment type="caution">
    <text evidence="1">The sequence shown here is derived from an EMBL/GenBank/DDBJ whole genome shotgun (WGS) entry which is preliminary data.</text>
</comment>
<organism evidence="1 2">
    <name type="scientific">Eumeta variegata</name>
    <name type="common">Bagworm moth</name>
    <name type="synonym">Eumeta japonica</name>
    <dbReference type="NCBI Taxonomy" id="151549"/>
    <lineage>
        <taxon>Eukaryota</taxon>
        <taxon>Metazoa</taxon>
        <taxon>Ecdysozoa</taxon>
        <taxon>Arthropoda</taxon>
        <taxon>Hexapoda</taxon>
        <taxon>Insecta</taxon>
        <taxon>Pterygota</taxon>
        <taxon>Neoptera</taxon>
        <taxon>Endopterygota</taxon>
        <taxon>Lepidoptera</taxon>
        <taxon>Glossata</taxon>
        <taxon>Ditrysia</taxon>
        <taxon>Tineoidea</taxon>
        <taxon>Psychidae</taxon>
        <taxon>Oiketicinae</taxon>
        <taxon>Eumeta</taxon>
    </lineage>
</organism>
<evidence type="ECO:0000313" key="1">
    <source>
        <dbReference type="EMBL" id="GBP64985.1"/>
    </source>
</evidence>
<dbReference type="Proteomes" id="UP000299102">
    <property type="component" value="Unassembled WGS sequence"/>
</dbReference>
<reference evidence="1 2" key="1">
    <citation type="journal article" date="2019" name="Commun. Biol.">
        <title>The bagworm genome reveals a unique fibroin gene that provides high tensile strength.</title>
        <authorList>
            <person name="Kono N."/>
            <person name="Nakamura H."/>
            <person name="Ohtoshi R."/>
            <person name="Tomita M."/>
            <person name="Numata K."/>
            <person name="Arakawa K."/>
        </authorList>
    </citation>
    <scope>NUCLEOTIDE SEQUENCE [LARGE SCALE GENOMIC DNA]</scope>
</reference>
<protein>
    <submittedName>
        <fullName evidence="1">Uncharacterized protein</fullName>
    </submittedName>
</protein>
<dbReference type="AlphaFoldDB" id="A0A4C1XRZ5"/>